<protein>
    <recommendedName>
        <fullName evidence="3">Myb/SANT-like domain-containing protein</fullName>
    </recommendedName>
</protein>
<evidence type="ECO:0008006" key="3">
    <source>
        <dbReference type="Google" id="ProtNLM"/>
    </source>
</evidence>
<keyword evidence="2" id="KW-1185">Reference proteome</keyword>
<accession>A0AAD5UBG4</accession>
<dbReference type="Proteomes" id="UP001210925">
    <property type="component" value="Unassembled WGS sequence"/>
</dbReference>
<dbReference type="AlphaFoldDB" id="A0AAD5UBG4"/>
<evidence type="ECO:0000313" key="1">
    <source>
        <dbReference type="EMBL" id="KAJ3253634.1"/>
    </source>
</evidence>
<organism evidence="1 2">
    <name type="scientific">Boothiomyces macroporosus</name>
    <dbReference type="NCBI Taxonomy" id="261099"/>
    <lineage>
        <taxon>Eukaryota</taxon>
        <taxon>Fungi</taxon>
        <taxon>Fungi incertae sedis</taxon>
        <taxon>Chytridiomycota</taxon>
        <taxon>Chytridiomycota incertae sedis</taxon>
        <taxon>Chytridiomycetes</taxon>
        <taxon>Rhizophydiales</taxon>
        <taxon>Terramycetaceae</taxon>
        <taxon>Boothiomyces</taxon>
    </lineage>
</organism>
<evidence type="ECO:0000313" key="2">
    <source>
        <dbReference type="Proteomes" id="UP001210925"/>
    </source>
</evidence>
<proteinExistence type="predicted"/>
<name>A0AAD5UBG4_9FUNG</name>
<sequence>MTPSSSVVRQTIMEWLKIPENMRWITGFTDYVGQKRKKKDAFANLQQYINQRHSTQFNENEIKNKYLWMMRKYDLAREKAKTESDYRILKEICPYYAELNEIFGNMNYTSMDQLEDLFRDTPTTLFDSGYGEADYYDQQEPKKQKIDEYPQIYKENSIEIKRLELDAQFKLRERELQVQENVKKLEIKMARMQFVKEMVLGGKCKEEIKELLDLVF</sequence>
<comment type="caution">
    <text evidence="1">The sequence shown here is derived from an EMBL/GenBank/DDBJ whole genome shotgun (WGS) entry which is preliminary data.</text>
</comment>
<dbReference type="EMBL" id="JADGKB010000104">
    <property type="protein sequence ID" value="KAJ3253634.1"/>
    <property type="molecule type" value="Genomic_DNA"/>
</dbReference>
<reference evidence="1" key="1">
    <citation type="submission" date="2020-05" db="EMBL/GenBank/DDBJ databases">
        <title>Phylogenomic resolution of chytrid fungi.</title>
        <authorList>
            <person name="Stajich J.E."/>
            <person name="Amses K."/>
            <person name="Simmons R."/>
            <person name="Seto K."/>
            <person name="Myers J."/>
            <person name="Bonds A."/>
            <person name="Quandt C.A."/>
            <person name="Barry K."/>
            <person name="Liu P."/>
            <person name="Grigoriev I."/>
            <person name="Longcore J.E."/>
            <person name="James T.Y."/>
        </authorList>
    </citation>
    <scope>NUCLEOTIDE SEQUENCE</scope>
    <source>
        <strain evidence="1">PLAUS21</strain>
    </source>
</reference>
<gene>
    <name evidence="1" type="ORF">HK103_000422</name>
</gene>